<dbReference type="CDD" id="cd00833">
    <property type="entry name" value="PKS"/>
    <property type="match status" value="1"/>
</dbReference>
<dbReference type="PANTHER" id="PTHR43775:SF37">
    <property type="entry name" value="SI:DKEY-61P9.11"/>
    <property type="match status" value="1"/>
</dbReference>
<dbReference type="SMART" id="SM00827">
    <property type="entry name" value="PKS_AT"/>
    <property type="match status" value="1"/>
</dbReference>
<dbReference type="InterPro" id="IPR014043">
    <property type="entry name" value="Acyl_transferase_dom"/>
</dbReference>
<dbReference type="Pfam" id="PF00109">
    <property type="entry name" value="ketoacyl-synt"/>
    <property type="match status" value="1"/>
</dbReference>
<sequence>MTGIIDKLSRLDAASKDLLAEKLRQAKDKHLARGAHAEPIAVVGMGCRFPGGASSPERFWQLLTQGRSGVGRVPADRFPIEDYYDPDPSAPGAILSDRGAFVEGIDRFDAGFFGVSPREARRLDPQHRLLLEVTWEALENAGLPQSALRELVGGVFIGLMGNDYFSTVQENPADIDAYTSTGTHYSFAANRLSFHLDFKGPSMAIDSACSSSLVAVHQACQSLRTRDCDFAVAGGVNLVLSPVLSISYSKWGMLSPDGQCKTFDASANGFVRGEGAGVVVLKRLEDAVAAGDPILAVVRGSAVNQDGATSVITAPSGLAQQAVIRRALKVAGVEPSAIGYVETHGTGTSLGDPIEVEALNETYGQAPGGRPCVLGAVKTNVGHLEGAAGIAGFIKAVLAVQHGRIPPNLHFHELNPLIRLDGSRLCLATEAREWAVASQERFAAISSFGAGGTNAHVVIQGPPAARAPAATGKAPAFVCLSAKSDASLKQQAARLRAWLGQDGREWSVADIASTSLRRRNHFDHRAAFTADSPESLGEGLDAFLSGRASPRWSAGSGTLNAQRPVFVFSGQGSQWQGMGRELLTQSPRFAAEIAAIDARFIPLAGWSIAEVLARDGDGARLNATEVAQPCLFALQLGLVAALDELGIRPAAVVGHSLGELAAACVAGLMDREAATALVYHRAKLMQRLTGAGKMAAVGLSRDEAEARLAAEPRLALAAVNGPRSVVVAGEPEAVDAFVRTLRDEGVFTRTLPVDYAFHSPQTDPLLAELRRAVDGIFGAGARMAAPRLPMVSTVSGAELDASVDHATYWARNMRQTVCFEEAVGQLLEQRHDAFLEVGAHPVLNVDLRESFRAREVTARAVATLRREQPQALCLRAVPAALYAAGMAPEALPGQDQGTLVPLPNYAWDHRRYWIHSASRAEAGWVYDLAWDAVPAPAPGAHRPASWLVLGASGGLPEALAARLRATPDLVRHVSLEALRSVPVPPHGLVDAERLERWFTDTLQVDLAEFDFLVYVPACGAPEDASAERQVSEDCAILVSLAQALERRPGARGPALWVVTSGAQAVAPREPVNPFAAPVWGLGRVLALEAPRGLGGLVDLPLAWSEQDVGCLLEALRHPGEEDQLALRSGQRHALRLRRRAGRATDAASTWQVEDSGVYLITGGTRGLGLLVAKRLAERGARHLALLGRRALPPRSRWATLAADDAFFPSVQAIQALEAQGVTVTLHAADVSDSHAMRDVFAELERQQRPLKGVVHAAGISREVPLASIDEALLEETLAPKVAGTWWLHQLSLRHPLDFFVVFSSGASVWGSAGLAPYAAANEFLNAVAAHRRASGLPALSVCWGMWDADGMATDEMRENWTRLGVKAMAPERALNALEELVAADATLATVADVKWARFRPVYELKRKRPLLAALEDGAAAAPRAEAAGALQAASLKAELQALPREQQRERLLATLRDAAALVLGAEPGAAINPDEGLFSMGFDSVTAVEFAAHLSRLFEKRYAATLVFDHPSLKQIRDFLMQDCFGWTAEPSPEPEAGDGQDLDALLAFVEGVDEAEAERLLSAGQPRSN</sequence>
<organism evidence="7">
    <name type="scientific">Pyxidicoccus fallax</name>
    <dbReference type="NCBI Taxonomy" id="394095"/>
    <lineage>
        <taxon>Bacteria</taxon>
        <taxon>Pseudomonadati</taxon>
        <taxon>Myxococcota</taxon>
        <taxon>Myxococcia</taxon>
        <taxon>Myxococcales</taxon>
        <taxon>Cystobacterineae</taxon>
        <taxon>Myxococcaceae</taxon>
        <taxon>Pyxidicoccus</taxon>
    </lineage>
</organism>
<dbReference type="PROSITE" id="PS52004">
    <property type="entry name" value="KS3_2"/>
    <property type="match status" value="1"/>
</dbReference>
<reference evidence="7" key="1">
    <citation type="journal article" date="2014" name="Chemistry">
        <title>Structure and Biosynthetic Assembly of Gulmirecins, Macrolide Antibiotics from the Predatory Bacterium Pyxidicoccus fallax.</title>
        <authorList>
            <person name="Schieferdecker S."/>
            <person name="Konig S."/>
            <person name="Weigel C."/>
            <person name="Dahse H.M."/>
            <person name="Werz O."/>
            <person name="Nett M."/>
        </authorList>
    </citation>
    <scope>NUCLEOTIDE SEQUENCE</scope>
    <source>
        <strain evidence="7">DSM 28991</strain>
    </source>
</reference>
<dbReference type="Pfam" id="PF00698">
    <property type="entry name" value="Acyl_transf_1"/>
    <property type="match status" value="1"/>
</dbReference>
<dbReference type="Gene3D" id="3.40.366.10">
    <property type="entry name" value="Malonyl-Coenzyme A Acyl Carrier Protein, domain 2"/>
    <property type="match status" value="1"/>
</dbReference>
<dbReference type="SUPFAM" id="SSF51735">
    <property type="entry name" value="NAD(P)-binding Rossmann-fold domains"/>
    <property type="match status" value="2"/>
</dbReference>
<dbReference type="InterPro" id="IPR018201">
    <property type="entry name" value="Ketoacyl_synth_AS"/>
</dbReference>
<dbReference type="Gene3D" id="3.40.50.720">
    <property type="entry name" value="NAD(P)-binding Rossmann-like Domain"/>
    <property type="match status" value="1"/>
</dbReference>
<evidence type="ECO:0000256" key="2">
    <source>
        <dbReference type="ARBA" id="ARBA00022553"/>
    </source>
</evidence>
<dbReference type="SUPFAM" id="SSF52151">
    <property type="entry name" value="FabD/lysophospholipase-like"/>
    <property type="match status" value="1"/>
</dbReference>
<keyword evidence="3" id="KW-0808">Transferase</keyword>
<dbReference type="SUPFAM" id="SSF55048">
    <property type="entry name" value="Probable ACP-binding domain of malonyl-CoA ACP transacylase"/>
    <property type="match status" value="1"/>
</dbReference>
<dbReference type="InterPro" id="IPR001227">
    <property type="entry name" value="Ac_transferase_dom_sf"/>
</dbReference>
<dbReference type="Pfam" id="PF08659">
    <property type="entry name" value="KR"/>
    <property type="match status" value="1"/>
</dbReference>
<evidence type="ECO:0000259" key="5">
    <source>
        <dbReference type="PROSITE" id="PS50075"/>
    </source>
</evidence>
<dbReference type="Gene3D" id="1.10.1200.10">
    <property type="entry name" value="ACP-like"/>
    <property type="match status" value="1"/>
</dbReference>
<dbReference type="PROSITE" id="PS50075">
    <property type="entry name" value="CARRIER"/>
    <property type="match status" value="1"/>
</dbReference>
<dbReference type="InterPro" id="IPR014030">
    <property type="entry name" value="Ketoacyl_synth_N"/>
</dbReference>
<dbReference type="InterPro" id="IPR016035">
    <property type="entry name" value="Acyl_Trfase/lysoPLipase"/>
</dbReference>
<gene>
    <name evidence="7" type="primary">gulB</name>
</gene>
<feature type="domain" description="Carrier" evidence="5">
    <location>
        <begin position="1449"/>
        <end position="1524"/>
    </location>
</feature>
<dbReference type="Pfam" id="PF00550">
    <property type="entry name" value="PP-binding"/>
    <property type="match status" value="1"/>
</dbReference>
<keyword evidence="2" id="KW-0597">Phosphoprotein</keyword>
<dbReference type="FunFam" id="3.40.47.10:FF:000019">
    <property type="entry name" value="Polyketide synthase type I"/>
    <property type="match status" value="1"/>
</dbReference>
<dbReference type="PROSITE" id="PS00606">
    <property type="entry name" value="KS3_1"/>
    <property type="match status" value="1"/>
</dbReference>
<dbReference type="SMART" id="SM00823">
    <property type="entry name" value="PKS_PP"/>
    <property type="match status" value="1"/>
</dbReference>
<dbReference type="EMBL" id="KM361622">
    <property type="protein sequence ID" value="AIT55259.1"/>
    <property type="molecule type" value="Genomic_DNA"/>
</dbReference>
<dbReference type="SUPFAM" id="SSF53901">
    <property type="entry name" value="Thiolase-like"/>
    <property type="match status" value="1"/>
</dbReference>
<dbReference type="InterPro" id="IPR009081">
    <property type="entry name" value="PP-bd_ACP"/>
</dbReference>
<dbReference type="PANTHER" id="PTHR43775">
    <property type="entry name" value="FATTY ACID SYNTHASE"/>
    <property type="match status" value="1"/>
</dbReference>
<dbReference type="GO" id="GO:0031177">
    <property type="term" value="F:phosphopantetheine binding"/>
    <property type="evidence" value="ECO:0007669"/>
    <property type="project" value="InterPro"/>
</dbReference>
<dbReference type="Pfam" id="PF16197">
    <property type="entry name" value="KAsynt_C_assoc"/>
    <property type="match status" value="1"/>
</dbReference>
<evidence type="ECO:0000256" key="4">
    <source>
        <dbReference type="ARBA" id="ARBA00054155"/>
    </source>
</evidence>
<dbReference type="Gene3D" id="3.30.70.3290">
    <property type="match status" value="1"/>
</dbReference>
<protein>
    <submittedName>
        <fullName evidence="7">GulB</fullName>
    </submittedName>
</protein>
<accession>A0A097I353</accession>
<dbReference type="FunFam" id="3.40.366.10:FF:000002">
    <property type="entry name" value="Probable polyketide synthase 2"/>
    <property type="match status" value="1"/>
</dbReference>
<dbReference type="InterPro" id="IPR036736">
    <property type="entry name" value="ACP-like_sf"/>
</dbReference>
<comment type="function">
    <text evidence="4">Involved in production of the polyketide antibiotic thailandamide.</text>
</comment>
<dbReference type="InterPro" id="IPR050091">
    <property type="entry name" value="PKS_NRPS_Biosynth_Enz"/>
</dbReference>
<proteinExistence type="predicted"/>
<dbReference type="GO" id="GO:0004312">
    <property type="term" value="F:fatty acid synthase activity"/>
    <property type="evidence" value="ECO:0007669"/>
    <property type="project" value="TreeGrafter"/>
</dbReference>
<feature type="domain" description="Ketosynthase family 3 (KS3)" evidence="6">
    <location>
        <begin position="37"/>
        <end position="461"/>
    </location>
</feature>
<dbReference type="SMART" id="SM00822">
    <property type="entry name" value="PKS_KR"/>
    <property type="match status" value="1"/>
</dbReference>
<dbReference type="InterPro" id="IPR014031">
    <property type="entry name" value="Ketoacyl_synth_C"/>
</dbReference>
<dbReference type="Gene3D" id="3.40.47.10">
    <property type="match status" value="1"/>
</dbReference>
<dbReference type="GO" id="GO:0006633">
    <property type="term" value="P:fatty acid biosynthetic process"/>
    <property type="evidence" value="ECO:0007669"/>
    <property type="project" value="InterPro"/>
</dbReference>
<dbReference type="CDD" id="cd08955">
    <property type="entry name" value="KR_2_FAS_SDR_x"/>
    <property type="match status" value="1"/>
</dbReference>
<evidence type="ECO:0000256" key="1">
    <source>
        <dbReference type="ARBA" id="ARBA00022450"/>
    </source>
</evidence>
<dbReference type="InterPro" id="IPR057326">
    <property type="entry name" value="KR_dom"/>
</dbReference>
<evidence type="ECO:0000313" key="7">
    <source>
        <dbReference type="EMBL" id="AIT55259.1"/>
    </source>
</evidence>
<dbReference type="InterPro" id="IPR016039">
    <property type="entry name" value="Thiolase-like"/>
</dbReference>
<dbReference type="InterPro" id="IPR020841">
    <property type="entry name" value="PKS_Beta-ketoAc_synthase_dom"/>
</dbReference>
<evidence type="ECO:0000256" key="3">
    <source>
        <dbReference type="ARBA" id="ARBA00022679"/>
    </source>
</evidence>
<name>A0A097I353_9BACT</name>
<dbReference type="InterPro" id="IPR020806">
    <property type="entry name" value="PKS_PP-bd"/>
</dbReference>
<dbReference type="SUPFAM" id="SSF47336">
    <property type="entry name" value="ACP-like"/>
    <property type="match status" value="1"/>
</dbReference>
<evidence type="ECO:0000259" key="6">
    <source>
        <dbReference type="PROSITE" id="PS52004"/>
    </source>
</evidence>
<dbReference type="InterPro" id="IPR036291">
    <property type="entry name" value="NAD(P)-bd_dom_sf"/>
</dbReference>
<dbReference type="InterPro" id="IPR013968">
    <property type="entry name" value="PKS_KR"/>
</dbReference>
<dbReference type="Pfam" id="PF02801">
    <property type="entry name" value="Ketoacyl-synt_C"/>
    <property type="match status" value="1"/>
</dbReference>
<dbReference type="SMART" id="SM00825">
    <property type="entry name" value="PKS_KS"/>
    <property type="match status" value="1"/>
</dbReference>
<keyword evidence="1" id="KW-0596">Phosphopantetheine</keyword>
<dbReference type="GO" id="GO:0004315">
    <property type="term" value="F:3-oxoacyl-[acyl-carrier-protein] synthase activity"/>
    <property type="evidence" value="ECO:0007669"/>
    <property type="project" value="InterPro"/>
</dbReference>
<dbReference type="SMART" id="SM01294">
    <property type="entry name" value="PKS_PP_betabranch"/>
    <property type="match status" value="1"/>
</dbReference>
<dbReference type="InterPro" id="IPR032821">
    <property type="entry name" value="PKS_assoc"/>
</dbReference>
<dbReference type="InterPro" id="IPR016036">
    <property type="entry name" value="Malonyl_transacylase_ACP-bd"/>
</dbReference>